<name>A0AAV4TRK8_CAEEX</name>
<reference evidence="1 2" key="1">
    <citation type="submission" date="2021-06" db="EMBL/GenBank/DDBJ databases">
        <title>Caerostris extrusa draft genome.</title>
        <authorList>
            <person name="Kono N."/>
            <person name="Arakawa K."/>
        </authorList>
    </citation>
    <scope>NUCLEOTIDE SEQUENCE [LARGE SCALE GENOMIC DNA]</scope>
</reference>
<keyword evidence="2" id="KW-1185">Reference proteome</keyword>
<protein>
    <submittedName>
        <fullName evidence="1">Uncharacterized protein</fullName>
    </submittedName>
</protein>
<comment type="caution">
    <text evidence="1">The sequence shown here is derived from an EMBL/GenBank/DDBJ whole genome shotgun (WGS) entry which is preliminary data.</text>
</comment>
<dbReference type="EMBL" id="BPLR01011632">
    <property type="protein sequence ID" value="GIY47829.1"/>
    <property type="molecule type" value="Genomic_DNA"/>
</dbReference>
<evidence type="ECO:0000313" key="1">
    <source>
        <dbReference type="EMBL" id="GIY47829.1"/>
    </source>
</evidence>
<accession>A0AAV4TRK8</accession>
<evidence type="ECO:0000313" key="2">
    <source>
        <dbReference type="Proteomes" id="UP001054945"/>
    </source>
</evidence>
<gene>
    <name evidence="1" type="ORF">CEXT_132731</name>
</gene>
<sequence length="121" mass="13885">MPVPILDESRRLLFEPILLSLYCSKHAFLWETEIRYLLIPPPPHPHPPPLVLGRCRMLLQSVLSACTKEVHISLPGAMKKIVRKANMHFSFCCCPKKLKRISTKEENASLKVLRKTCLRNA</sequence>
<organism evidence="1 2">
    <name type="scientific">Caerostris extrusa</name>
    <name type="common">Bark spider</name>
    <name type="synonym">Caerostris bankana</name>
    <dbReference type="NCBI Taxonomy" id="172846"/>
    <lineage>
        <taxon>Eukaryota</taxon>
        <taxon>Metazoa</taxon>
        <taxon>Ecdysozoa</taxon>
        <taxon>Arthropoda</taxon>
        <taxon>Chelicerata</taxon>
        <taxon>Arachnida</taxon>
        <taxon>Araneae</taxon>
        <taxon>Araneomorphae</taxon>
        <taxon>Entelegynae</taxon>
        <taxon>Araneoidea</taxon>
        <taxon>Araneidae</taxon>
        <taxon>Caerostris</taxon>
    </lineage>
</organism>
<dbReference type="Proteomes" id="UP001054945">
    <property type="component" value="Unassembled WGS sequence"/>
</dbReference>
<dbReference type="AlphaFoldDB" id="A0AAV4TRK8"/>
<proteinExistence type="predicted"/>